<dbReference type="InterPro" id="IPR013249">
    <property type="entry name" value="RNA_pol_sigma70_r4_t2"/>
</dbReference>
<dbReference type="InterPro" id="IPR013324">
    <property type="entry name" value="RNA_pol_sigma_r3/r4-like"/>
</dbReference>
<dbReference type="InterPro" id="IPR013325">
    <property type="entry name" value="RNA_pol_sigma_r2"/>
</dbReference>
<dbReference type="PANTHER" id="PTHR43133:SF8">
    <property type="entry name" value="RNA POLYMERASE SIGMA FACTOR HI_1459-RELATED"/>
    <property type="match status" value="1"/>
</dbReference>
<dbReference type="EMBL" id="JAUSWA010000021">
    <property type="protein sequence ID" value="MDQ0495354.1"/>
    <property type="molecule type" value="Genomic_DNA"/>
</dbReference>
<sequence length="178" mass="21087">MKKEEGIIVYNMEQEYNRAQRGDREALIQLCRRLEFELYGLAKAIIEHDEDFMIAFQKTILQVYRGMHSLRGTDTIKESPHDFEKSTQAVNVQQMKLREAVNQLEKDFRIVIHLSYFQKLSIKQISYVLNIDEAEVKMRLHKARELLTEWSLNSRLIISSQVHSSIHWHNMLNLLDKA</sequence>
<evidence type="ECO:0000313" key="7">
    <source>
        <dbReference type="EMBL" id="MDQ0495354.1"/>
    </source>
</evidence>
<evidence type="ECO:0000256" key="5">
    <source>
        <dbReference type="ARBA" id="ARBA00023163"/>
    </source>
</evidence>
<gene>
    <name evidence="7" type="ORF">QOZ95_003533</name>
</gene>
<dbReference type="Pfam" id="PF08281">
    <property type="entry name" value="Sigma70_r4_2"/>
    <property type="match status" value="1"/>
</dbReference>
<keyword evidence="8" id="KW-1185">Reference proteome</keyword>
<keyword evidence="4" id="KW-0238">DNA-binding</keyword>
<comment type="similarity">
    <text evidence="1">Belongs to the sigma-70 factor family. ECF subfamily.</text>
</comment>
<keyword evidence="2" id="KW-0805">Transcription regulation</keyword>
<dbReference type="InterPro" id="IPR036388">
    <property type="entry name" value="WH-like_DNA-bd_sf"/>
</dbReference>
<dbReference type="Gene3D" id="1.10.10.10">
    <property type="entry name" value="Winged helix-like DNA-binding domain superfamily/Winged helix DNA-binding domain"/>
    <property type="match status" value="1"/>
</dbReference>
<keyword evidence="3" id="KW-0731">Sigma factor</keyword>
<reference evidence="7 8" key="1">
    <citation type="submission" date="2023-07" db="EMBL/GenBank/DDBJ databases">
        <title>Genomic Encyclopedia of Type Strains, Phase IV (KMG-IV): sequencing the most valuable type-strain genomes for metagenomic binning, comparative biology and taxonomic classification.</title>
        <authorList>
            <person name="Goeker M."/>
        </authorList>
    </citation>
    <scope>NUCLEOTIDE SEQUENCE [LARGE SCALE GENOMIC DNA]</scope>
    <source>
        <strain evidence="7 8">DSM 14914</strain>
    </source>
</reference>
<proteinExistence type="inferred from homology"/>
<evidence type="ECO:0000256" key="1">
    <source>
        <dbReference type="ARBA" id="ARBA00010641"/>
    </source>
</evidence>
<dbReference type="SUPFAM" id="SSF88946">
    <property type="entry name" value="Sigma2 domain of RNA polymerase sigma factors"/>
    <property type="match status" value="1"/>
</dbReference>
<evidence type="ECO:0000259" key="6">
    <source>
        <dbReference type="Pfam" id="PF08281"/>
    </source>
</evidence>
<accession>A0ABU0L373</accession>
<keyword evidence="5" id="KW-0804">Transcription</keyword>
<protein>
    <submittedName>
        <fullName evidence="7">RNA polymerase sigma-70 factor (ECF subfamily)</fullName>
    </submittedName>
</protein>
<name>A0ABU0L373_9BACL</name>
<dbReference type="SUPFAM" id="SSF88659">
    <property type="entry name" value="Sigma3 and sigma4 domains of RNA polymerase sigma factors"/>
    <property type="match status" value="1"/>
</dbReference>
<dbReference type="Proteomes" id="UP001242811">
    <property type="component" value="Unassembled WGS sequence"/>
</dbReference>
<dbReference type="InterPro" id="IPR039425">
    <property type="entry name" value="RNA_pol_sigma-70-like"/>
</dbReference>
<dbReference type="Gene3D" id="1.10.1740.10">
    <property type="match status" value="1"/>
</dbReference>
<organism evidence="7 8">
    <name type="scientific">Paenibacillus brasilensis</name>
    <dbReference type="NCBI Taxonomy" id="128574"/>
    <lineage>
        <taxon>Bacteria</taxon>
        <taxon>Bacillati</taxon>
        <taxon>Bacillota</taxon>
        <taxon>Bacilli</taxon>
        <taxon>Bacillales</taxon>
        <taxon>Paenibacillaceae</taxon>
        <taxon>Paenibacillus</taxon>
    </lineage>
</organism>
<evidence type="ECO:0000313" key="8">
    <source>
        <dbReference type="Proteomes" id="UP001242811"/>
    </source>
</evidence>
<evidence type="ECO:0000256" key="2">
    <source>
        <dbReference type="ARBA" id="ARBA00023015"/>
    </source>
</evidence>
<evidence type="ECO:0000256" key="3">
    <source>
        <dbReference type="ARBA" id="ARBA00023082"/>
    </source>
</evidence>
<dbReference type="RefSeq" id="WP_244315875.1">
    <property type="nucleotide sequence ID" value="NZ_CP045298.1"/>
</dbReference>
<evidence type="ECO:0000256" key="4">
    <source>
        <dbReference type="ARBA" id="ARBA00023125"/>
    </source>
</evidence>
<feature type="domain" description="RNA polymerase sigma factor 70 region 4 type 2" evidence="6">
    <location>
        <begin position="95"/>
        <end position="147"/>
    </location>
</feature>
<dbReference type="CDD" id="cd06171">
    <property type="entry name" value="Sigma70_r4"/>
    <property type="match status" value="1"/>
</dbReference>
<comment type="caution">
    <text evidence="7">The sequence shown here is derived from an EMBL/GenBank/DDBJ whole genome shotgun (WGS) entry which is preliminary data.</text>
</comment>
<dbReference type="PANTHER" id="PTHR43133">
    <property type="entry name" value="RNA POLYMERASE ECF-TYPE SIGMA FACTO"/>
    <property type="match status" value="1"/>
</dbReference>